<comment type="caution">
    <text evidence="1">The sequence shown here is derived from an EMBL/GenBank/DDBJ whole genome shotgun (WGS) entry which is preliminary data.</text>
</comment>
<dbReference type="Proteomes" id="UP001140096">
    <property type="component" value="Unassembled WGS sequence"/>
</dbReference>
<gene>
    <name evidence="1" type="ORF">H4S07_002711</name>
</gene>
<keyword evidence="2" id="KW-1185">Reference proteome</keyword>
<accession>A0ACC1LK23</accession>
<sequence>MGDDSCKCLSNLFIQVSLKVGNNATCSGIWAPYAKLTNSLCLTPAKTSSNVCGSDALLTKTAADKSVGLAGLLNIVAAKGDVPTAQCDVDGAADYFTTFANYISWITQITPLKQSDFVSSATYDYASSGSSGQESSSSSQISSQSDSASNSHSSSESSHTNSAAGLSLGSLAMLASVLTISMF</sequence>
<organism evidence="1 2">
    <name type="scientific">Coemansia furcata</name>
    <dbReference type="NCBI Taxonomy" id="417177"/>
    <lineage>
        <taxon>Eukaryota</taxon>
        <taxon>Fungi</taxon>
        <taxon>Fungi incertae sedis</taxon>
        <taxon>Zoopagomycota</taxon>
        <taxon>Kickxellomycotina</taxon>
        <taxon>Kickxellomycetes</taxon>
        <taxon>Kickxellales</taxon>
        <taxon>Kickxellaceae</taxon>
        <taxon>Coemansia</taxon>
    </lineage>
</organism>
<evidence type="ECO:0000313" key="2">
    <source>
        <dbReference type="Proteomes" id="UP001140096"/>
    </source>
</evidence>
<dbReference type="EMBL" id="JANBUP010000734">
    <property type="protein sequence ID" value="KAJ2810361.1"/>
    <property type="molecule type" value="Genomic_DNA"/>
</dbReference>
<reference evidence="1" key="1">
    <citation type="submission" date="2022-07" db="EMBL/GenBank/DDBJ databases">
        <title>Phylogenomic reconstructions and comparative analyses of Kickxellomycotina fungi.</title>
        <authorList>
            <person name="Reynolds N.K."/>
            <person name="Stajich J.E."/>
            <person name="Barry K."/>
            <person name="Grigoriev I.V."/>
            <person name="Crous P."/>
            <person name="Smith M.E."/>
        </authorList>
    </citation>
    <scope>NUCLEOTIDE SEQUENCE</scope>
    <source>
        <strain evidence="1">CBS 102833</strain>
    </source>
</reference>
<proteinExistence type="predicted"/>
<protein>
    <submittedName>
        <fullName evidence="1">Uncharacterized protein</fullName>
    </submittedName>
</protein>
<name>A0ACC1LK23_9FUNG</name>
<evidence type="ECO:0000313" key="1">
    <source>
        <dbReference type="EMBL" id="KAJ2810361.1"/>
    </source>
</evidence>